<evidence type="ECO:0000256" key="1">
    <source>
        <dbReference type="SAM" id="MobiDB-lite"/>
    </source>
</evidence>
<feature type="region of interest" description="Disordered" evidence="1">
    <location>
        <begin position="51"/>
        <end position="82"/>
    </location>
</feature>
<name>A0A183FUL4_HELPZ</name>
<dbReference type="Proteomes" id="UP000050761">
    <property type="component" value="Unassembled WGS sequence"/>
</dbReference>
<accession>A0A183FUL4</accession>
<evidence type="ECO:0000313" key="4">
    <source>
        <dbReference type="WBParaSite" id="HPBE_0001190201-mRNA-1"/>
    </source>
</evidence>
<gene>
    <name evidence="2" type="ORF">HPBE_LOCUS11903</name>
</gene>
<sequence>MNVPAALQQALLHNLLQSALQWPALHSPPPPPQPTVVAPLVLPVTMAPAMPKRRFEQPPRTTGWKRPLSERSFICRKNSDEE</sequence>
<dbReference type="AlphaFoldDB" id="A0A183FUL4"/>
<keyword evidence="3" id="KW-1185">Reference proteome</keyword>
<evidence type="ECO:0000313" key="2">
    <source>
        <dbReference type="EMBL" id="VDO90257.1"/>
    </source>
</evidence>
<evidence type="ECO:0000313" key="3">
    <source>
        <dbReference type="Proteomes" id="UP000050761"/>
    </source>
</evidence>
<dbReference type="EMBL" id="UZAH01027275">
    <property type="protein sequence ID" value="VDO90257.1"/>
    <property type="molecule type" value="Genomic_DNA"/>
</dbReference>
<proteinExistence type="predicted"/>
<accession>A0A3P8A147</accession>
<protein>
    <submittedName>
        <fullName evidence="4">Secreted protein</fullName>
    </submittedName>
</protein>
<dbReference type="WBParaSite" id="HPBE_0001190201-mRNA-1">
    <property type="protein sequence ID" value="HPBE_0001190201-mRNA-1"/>
    <property type="gene ID" value="HPBE_0001190201"/>
</dbReference>
<reference evidence="2 3" key="1">
    <citation type="submission" date="2018-11" db="EMBL/GenBank/DDBJ databases">
        <authorList>
            <consortium name="Pathogen Informatics"/>
        </authorList>
    </citation>
    <scope>NUCLEOTIDE SEQUENCE [LARGE SCALE GENOMIC DNA]</scope>
</reference>
<reference evidence="4" key="2">
    <citation type="submission" date="2019-09" db="UniProtKB">
        <authorList>
            <consortium name="WormBaseParasite"/>
        </authorList>
    </citation>
    <scope>IDENTIFICATION</scope>
</reference>
<organism evidence="3 4">
    <name type="scientific">Heligmosomoides polygyrus</name>
    <name type="common">Parasitic roundworm</name>
    <dbReference type="NCBI Taxonomy" id="6339"/>
    <lineage>
        <taxon>Eukaryota</taxon>
        <taxon>Metazoa</taxon>
        <taxon>Ecdysozoa</taxon>
        <taxon>Nematoda</taxon>
        <taxon>Chromadorea</taxon>
        <taxon>Rhabditida</taxon>
        <taxon>Rhabditina</taxon>
        <taxon>Rhabditomorpha</taxon>
        <taxon>Strongyloidea</taxon>
        <taxon>Heligmosomidae</taxon>
        <taxon>Heligmosomoides</taxon>
    </lineage>
</organism>